<dbReference type="STRING" id="155618.RV06_GL003167"/>
<evidence type="ECO:0000313" key="3">
    <source>
        <dbReference type="EMBL" id="EOH92191.1"/>
    </source>
</evidence>
<dbReference type="PATRIC" id="fig|1158608.3.peg.3109"/>
<gene>
    <name evidence="4" type="ORF">I583_00858</name>
    <name evidence="3" type="ORF">UAW_03175</name>
</gene>
<dbReference type="Gene3D" id="3.40.50.11890">
    <property type="match status" value="1"/>
</dbReference>
<dbReference type="RefSeq" id="WP_010763331.1">
    <property type="nucleotide sequence ID" value="NZ_KB946316.1"/>
</dbReference>
<name>R2SH35_9ENTE</name>
<organism evidence="3 5">
    <name type="scientific">Enterococcus haemoperoxidus ATCC BAA-382</name>
    <dbReference type="NCBI Taxonomy" id="1158608"/>
    <lineage>
        <taxon>Bacteria</taxon>
        <taxon>Bacillati</taxon>
        <taxon>Bacillota</taxon>
        <taxon>Bacilli</taxon>
        <taxon>Lactobacillales</taxon>
        <taxon>Enterococcaceae</taxon>
        <taxon>Enterococcus</taxon>
    </lineage>
</organism>
<sequence length="389" mass="44236">MKIKTDLPEIFAEFDDARRQGFVQVKKLKEQGVPVVGVYCTFMPEEIVLAADAVQISLCSTSDETISAAEEDLPRNLCPLIKSSYGFGKTDKCPFFYFSDLVVGETTCDGKKKMYEYMEEFKPLYLMNLPNARNSKAAFELWKDEIVRFKEKLETFLDVTITEDGIKEAIRLKNRERTARKKFYRLGKLNPPAIEGSEIFKVMYGANYTFDKESLIQRLDDTTKKVLAQYPEQHQPDGKPRILITGSPMGGVTEKVIRAIEENGGTIVGFENCTVAKAVERLVDEEKADSYEALAEKYIDIGCACISNNTSRFDLLSQMIDEYQVAGVVDMVLQSCHPYSIEALKIRRFCQKEKNVPYLYLETDYSTADIEQINTRVTAFIEMLEDCSS</sequence>
<dbReference type="Gene3D" id="3.40.50.11900">
    <property type="match status" value="1"/>
</dbReference>
<dbReference type="EMBL" id="AJAR01000031">
    <property type="protein sequence ID" value="EOH92191.1"/>
    <property type="molecule type" value="Genomic_DNA"/>
</dbReference>
<dbReference type="PANTHER" id="PTHR30548">
    <property type="entry name" value="2-HYDROXYGLUTARYL-COA DEHYDRATASE, D-COMPONENT-RELATED"/>
    <property type="match status" value="1"/>
</dbReference>
<comment type="similarity">
    <text evidence="2">Belongs to the FldB/FldC dehydratase alpha/beta subunit family.</text>
</comment>
<dbReference type="GO" id="GO:0016836">
    <property type="term" value="F:hydro-lyase activity"/>
    <property type="evidence" value="ECO:0007669"/>
    <property type="project" value="UniProtKB-ARBA"/>
</dbReference>
<evidence type="ECO:0000256" key="2">
    <source>
        <dbReference type="ARBA" id="ARBA00005806"/>
    </source>
</evidence>
<reference evidence="4 6" key="2">
    <citation type="submission" date="2013-03" db="EMBL/GenBank/DDBJ databases">
        <title>The Genome Sequence of Enterococcus haemoperoxidus BAA-382 (PacBio/Illumina hybrid assembly).</title>
        <authorList>
            <consortium name="The Broad Institute Genomics Platform"/>
            <consortium name="The Broad Institute Genome Sequencing Center for Infectious Disease"/>
            <person name="Earl A."/>
            <person name="Russ C."/>
            <person name="Gilmore M."/>
            <person name="Surin D."/>
            <person name="Walker B."/>
            <person name="Young S."/>
            <person name="Zeng Q."/>
            <person name="Gargeya S."/>
            <person name="Fitzgerald M."/>
            <person name="Haas B."/>
            <person name="Abouelleil A."/>
            <person name="Allen A.W."/>
            <person name="Alvarado L."/>
            <person name="Arachchi H.M."/>
            <person name="Berlin A.M."/>
            <person name="Chapman S.B."/>
            <person name="Gainer-Dewar J."/>
            <person name="Goldberg J."/>
            <person name="Griggs A."/>
            <person name="Gujja S."/>
            <person name="Hansen M."/>
            <person name="Howarth C."/>
            <person name="Imamovic A."/>
            <person name="Ireland A."/>
            <person name="Larimer J."/>
            <person name="McCowan C."/>
            <person name="Murphy C."/>
            <person name="Pearson M."/>
            <person name="Poon T.W."/>
            <person name="Priest M."/>
            <person name="Roberts A."/>
            <person name="Saif S."/>
            <person name="Shea T."/>
            <person name="Sisk P."/>
            <person name="Sykes S."/>
            <person name="Wortman J."/>
            <person name="Nusbaum C."/>
            <person name="Birren B."/>
        </authorList>
    </citation>
    <scope>NUCLEOTIDE SEQUENCE [LARGE SCALE GENOMIC DNA]</scope>
    <source>
        <strain evidence="4 6">ATCC BAA-382</strain>
    </source>
</reference>
<dbReference type="AlphaFoldDB" id="R2SH35"/>
<evidence type="ECO:0008006" key="7">
    <source>
        <dbReference type="Google" id="ProtNLM"/>
    </source>
</evidence>
<dbReference type="Gene3D" id="1.20.1270.370">
    <property type="match status" value="1"/>
</dbReference>
<dbReference type="NCBIfam" id="NF040772">
    <property type="entry name" value="double_cubane"/>
    <property type="match status" value="1"/>
</dbReference>
<dbReference type="InterPro" id="IPR047678">
    <property type="entry name" value="YjiM-like"/>
</dbReference>
<accession>R2SH35</accession>
<dbReference type="eggNOG" id="COG1775">
    <property type="taxonomic scope" value="Bacteria"/>
</dbReference>
<evidence type="ECO:0000313" key="6">
    <source>
        <dbReference type="Proteomes" id="UP000014197"/>
    </source>
</evidence>
<evidence type="ECO:0000313" key="5">
    <source>
        <dbReference type="Proteomes" id="UP000013858"/>
    </source>
</evidence>
<dbReference type="InterPro" id="IPR010327">
    <property type="entry name" value="FldB/FldC_alpha/beta"/>
</dbReference>
<proteinExistence type="inferred from homology"/>
<dbReference type="EMBL" id="ASVY01000002">
    <property type="protein sequence ID" value="EOT61876.1"/>
    <property type="molecule type" value="Genomic_DNA"/>
</dbReference>
<keyword evidence="6" id="KW-1185">Reference proteome</keyword>
<protein>
    <recommendedName>
        <fullName evidence="7">2-hydroxyacyl-CoA dehydratase</fullName>
    </recommendedName>
</protein>
<dbReference type="OrthoDB" id="9810278at2"/>
<reference evidence="3 5" key="1">
    <citation type="submission" date="2013-02" db="EMBL/GenBank/DDBJ databases">
        <title>The Genome Sequence of Enterococcus haemoperoxidus BAA-382.</title>
        <authorList>
            <consortium name="The Broad Institute Genome Sequencing Platform"/>
            <consortium name="The Broad Institute Genome Sequencing Center for Infectious Disease"/>
            <person name="Earl A.M."/>
            <person name="Gilmore M.S."/>
            <person name="Lebreton F."/>
            <person name="Walker B."/>
            <person name="Young S.K."/>
            <person name="Zeng Q."/>
            <person name="Gargeya S."/>
            <person name="Fitzgerald M."/>
            <person name="Haas B."/>
            <person name="Abouelleil A."/>
            <person name="Alvarado L."/>
            <person name="Arachchi H.M."/>
            <person name="Berlin A.M."/>
            <person name="Chapman S.B."/>
            <person name="Dewar J."/>
            <person name="Goldberg J."/>
            <person name="Griggs A."/>
            <person name="Gujja S."/>
            <person name="Hansen M."/>
            <person name="Howarth C."/>
            <person name="Imamovic A."/>
            <person name="Larimer J."/>
            <person name="McCowan C."/>
            <person name="Murphy C."/>
            <person name="Neiman D."/>
            <person name="Pearson M."/>
            <person name="Priest M."/>
            <person name="Roberts A."/>
            <person name="Saif S."/>
            <person name="Shea T."/>
            <person name="Sisk P."/>
            <person name="Sykes S."/>
            <person name="Wortman J."/>
            <person name="Nusbaum C."/>
            <person name="Birren B."/>
        </authorList>
    </citation>
    <scope>NUCLEOTIDE SEQUENCE [LARGE SCALE GENOMIC DNA]</scope>
    <source>
        <strain evidence="3 5">ATCC BAA-382</strain>
    </source>
</reference>
<evidence type="ECO:0000313" key="4">
    <source>
        <dbReference type="EMBL" id="EOT61876.1"/>
    </source>
</evidence>
<dbReference type="Proteomes" id="UP000014197">
    <property type="component" value="Unassembled WGS sequence"/>
</dbReference>
<dbReference type="Proteomes" id="UP000013858">
    <property type="component" value="Unassembled WGS sequence"/>
</dbReference>
<comment type="cofactor">
    <cofactor evidence="1">
        <name>[4Fe-4S] cluster</name>
        <dbReference type="ChEBI" id="CHEBI:49883"/>
    </cofactor>
</comment>
<evidence type="ECO:0000256" key="1">
    <source>
        <dbReference type="ARBA" id="ARBA00001966"/>
    </source>
</evidence>
<comment type="caution">
    <text evidence="3">The sequence shown here is derived from an EMBL/GenBank/DDBJ whole genome shotgun (WGS) entry which is preliminary data.</text>
</comment>
<dbReference type="Pfam" id="PF06050">
    <property type="entry name" value="HGD-D"/>
    <property type="match status" value="1"/>
</dbReference>
<dbReference type="PANTHER" id="PTHR30548:SF6">
    <property type="entry name" value="DEHYDRATASE SUBUNIT YJIM-RELATED"/>
    <property type="match status" value="1"/>
</dbReference>